<evidence type="ECO:0000313" key="4">
    <source>
        <dbReference type="Proteomes" id="UP001497482"/>
    </source>
</evidence>
<dbReference type="EMBL" id="OZ035827">
    <property type="protein sequence ID" value="CAL1605131.1"/>
    <property type="molecule type" value="Genomic_DNA"/>
</dbReference>
<dbReference type="GO" id="GO:0060255">
    <property type="term" value="P:regulation of macromolecule metabolic process"/>
    <property type="evidence" value="ECO:0007669"/>
    <property type="project" value="UniProtKB-ARBA"/>
</dbReference>
<feature type="region of interest" description="Disordered" evidence="2">
    <location>
        <begin position="1"/>
        <end position="53"/>
    </location>
</feature>
<dbReference type="AlphaFoldDB" id="A0AAV2LVR3"/>
<gene>
    <name evidence="3" type="ORF">KC01_LOCUS32552</name>
</gene>
<protein>
    <submittedName>
        <fullName evidence="3">Uncharacterized protein</fullName>
    </submittedName>
</protein>
<dbReference type="InterPro" id="IPR043129">
    <property type="entry name" value="ATPase_NBD"/>
</dbReference>
<dbReference type="FunFam" id="3.90.640.10:FF:000016">
    <property type="entry name" value="ARP5 actin-related protein 5 homolog"/>
    <property type="match status" value="1"/>
</dbReference>
<dbReference type="Proteomes" id="UP001497482">
    <property type="component" value="Chromosome 5"/>
</dbReference>
<organism evidence="3 4">
    <name type="scientific">Knipowitschia caucasica</name>
    <name type="common">Caucasian dwarf goby</name>
    <name type="synonym">Pomatoschistus caucasicus</name>
    <dbReference type="NCBI Taxonomy" id="637954"/>
    <lineage>
        <taxon>Eukaryota</taxon>
        <taxon>Metazoa</taxon>
        <taxon>Chordata</taxon>
        <taxon>Craniata</taxon>
        <taxon>Vertebrata</taxon>
        <taxon>Euteleostomi</taxon>
        <taxon>Actinopterygii</taxon>
        <taxon>Neopterygii</taxon>
        <taxon>Teleostei</taxon>
        <taxon>Neoteleostei</taxon>
        <taxon>Acanthomorphata</taxon>
        <taxon>Gobiaria</taxon>
        <taxon>Gobiiformes</taxon>
        <taxon>Gobioidei</taxon>
        <taxon>Gobiidae</taxon>
        <taxon>Gobiinae</taxon>
        <taxon>Knipowitschia</taxon>
    </lineage>
</organism>
<accession>A0AAV2LVR3</accession>
<sequence length="328" mass="37998">MGWWGKGVVNGGKGGGGEREPQDNSRMGTAALQHADSSSASIRGARGRGSDGQLDAVNCKRVNVGGAQAAVYLQRLLQLKSPAHSAAITLSRMEELLHQHSYCALDYHHELEKWRSPEFYEREVHRMQLPFSMKTSAVSVEERKHQQLRRLQEVNHRRREERLQQDQERLEELLSVQRELFCYCTTDTGHQRELFCYCTTDSGHQRELFCYCRTDSGHQRELFCYCTTDTGHQRELFCYCTTDSGHQRELFCYCTTDSGHQRELFCYCTTDSGHQRELFCYCTTDSGHQRELFCYCRTDSGHQRELFCYCTTDSGHQRELFCYCTTDS</sequence>
<evidence type="ECO:0000256" key="2">
    <source>
        <dbReference type="SAM" id="MobiDB-lite"/>
    </source>
</evidence>
<reference evidence="3 4" key="1">
    <citation type="submission" date="2024-04" db="EMBL/GenBank/DDBJ databases">
        <authorList>
            <person name="Waldvogel A.-M."/>
            <person name="Schoenle A."/>
        </authorList>
    </citation>
    <scope>NUCLEOTIDE SEQUENCE [LARGE SCALE GENOMIC DNA]</scope>
</reference>
<dbReference type="SUPFAM" id="SSF53067">
    <property type="entry name" value="Actin-like ATPase domain"/>
    <property type="match status" value="1"/>
</dbReference>
<feature type="compositionally biased region" description="Gly residues" evidence="2">
    <location>
        <begin position="1"/>
        <end position="15"/>
    </location>
</feature>
<keyword evidence="4" id="KW-1185">Reference proteome</keyword>
<feature type="coiled-coil region" evidence="1">
    <location>
        <begin position="153"/>
        <end position="180"/>
    </location>
</feature>
<evidence type="ECO:0000313" key="3">
    <source>
        <dbReference type="EMBL" id="CAL1605131.1"/>
    </source>
</evidence>
<keyword evidence="1" id="KW-0175">Coiled coil</keyword>
<feature type="compositionally biased region" description="Low complexity" evidence="2">
    <location>
        <begin position="35"/>
        <end position="44"/>
    </location>
</feature>
<proteinExistence type="predicted"/>
<name>A0AAV2LVR3_KNICA</name>
<evidence type="ECO:0000256" key="1">
    <source>
        <dbReference type="SAM" id="Coils"/>
    </source>
</evidence>